<dbReference type="PANTHER" id="PTHR34380">
    <property type="entry name" value="BNAA03G12380D PROTEIN"/>
    <property type="match status" value="1"/>
</dbReference>
<evidence type="ECO:0000313" key="8">
    <source>
        <dbReference type="Proteomes" id="UP001372338"/>
    </source>
</evidence>
<proteinExistence type="inferred from homology"/>
<dbReference type="PANTHER" id="PTHR34380:SF6">
    <property type="entry name" value="TERNARY COMPLEX FACTOR MIP1 LEUCINE-ZIPPER DOMAIN-CONTAINING PROTEIN"/>
    <property type="match status" value="1"/>
</dbReference>
<dbReference type="AlphaFoldDB" id="A0AAN9P8E0"/>
<evidence type="ECO:0000256" key="4">
    <source>
        <dbReference type="SAM" id="Coils"/>
    </source>
</evidence>
<comment type="caution">
    <text evidence="7">The sequence shown here is derived from an EMBL/GenBank/DDBJ whole genome shotgun (WGS) entry which is preliminary data.</text>
</comment>
<keyword evidence="2" id="KW-0689">Ribosomal protein</keyword>
<dbReference type="Gene3D" id="3.30.1550.10">
    <property type="entry name" value="Ribosomal protein L11/L12, N-terminal domain"/>
    <property type="match status" value="1"/>
</dbReference>
<feature type="region of interest" description="Disordered" evidence="5">
    <location>
        <begin position="189"/>
        <end position="209"/>
    </location>
</feature>
<dbReference type="SUPFAM" id="SSF54747">
    <property type="entry name" value="Ribosomal L11/L12e N-terminal domain"/>
    <property type="match status" value="1"/>
</dbReference>
<feature type="region of interest" description="Disordered" evidence="5">
    <location>
        <begin position="1"/>
        <end position="27"/>
    </location>
</feature>
<dbReference type="Pfam" id="PF03946">
    <property type="entry name" value="Ribosomal_L11_N"/>
    <property type="match status" value="1"/>
</dbReference>
<evidence type="ECO:0000256" key="3">
    <source>
        <dbReference type="ARBA" id="ARBA00023274"/>
    </source>
</evidence>
<dbReference type="GO" id="GO:1990904">
    <property type="term" value="C:ribonucleoprotein complex"/>
    <property type="evidence" value="ECO:0007669"/>
    <property type="project" value="UniProtKB-KW"/>
</dbReference>
<reference evidence="7 8" key="1">
    <citation type="submission" date="2024-01" db="EMBL/GenBank/DDBJ databases">
        <title>The genomes of 5 underutilized Papilionoideae crops provide insights into root nodulation and disease resistanc.</title>
        <authorList>
            <person name="Yuan L."/>
        </authorList>
    </citation>
    <scope>NUCLEOTIDE SEQUENCE [LARGE SCALE GENOMIC DNA]</scope>
    <source>
        <strain evidence="7">ZHUSHIDOU_FW_LH</strain>
        <tissue evidence="7">Leaf</tissue>
    </source>
</reference>
<keyword evidence="3" id="KW-0687">Ribonucleoprotein</keyword>
<dbReference type="GO" id="GO:0005840">
    <property type="term" value="C:ribosome"/>
    <property type="evidence" value="ECO:0007669"/>
    <property type="project" value="UniProtKB-KW"/>
</dbReference>
<comment type="similarity">
    <text evidence="1">Belongs to the universal ribosomal protein uL11 family.</text>
</comment>
<dbReference type="InterPro" id="IPR036796">
    <property type="entry name" value="Ribosomal_uL11_N_sf"/>
</dbReference>
<keyword evidence="4" id="KW-0175">Coiled coil</keyword>
<organism evidence="7 8">
    <name type="scientific">Crotalaria pallida</name>
    <name type="common">Smooth rattlebox</name>
    <name type="synonym">Crotalaria striata</name>
    <dbReference type="NCBI Taxonomy" id="3830"/>
    <lineage>
        <taxon>Eukaryota</taxon>
        <taxon>Viridiplantae</taxon>
        <taxon>Streptophyta</taxon>
        <taxon>Embryophyta</taxon>
        <taxon>Tracheophyta</taxon>
        <taxon>Spermatophyta</taxon>
        <taxon>Magnoliopsida</taxon>
        <taxon>eudicotyledons</taxon>
        <taxon>Gunneridae</taxon>
        <taxon>Pentapetalae</taxon>
        <taxon>rosids</taxon>
        <taxon>fabids</taxon>
        <taxon>Fabales</taxon>
        <taxon>Fabaceae</taxon>
        <taxon>Papilionoideae</taxon>
        <taxon>50 kb inversion clade</taxon>
        <taxon>genistoids sensu lato</taxon>
        <taxon>core genistoids</taxon>
        <taxon>Crotalarieae</taxon>
        <taxon>Crotalaria</taxon>
    </lineage>
</organism>
<sequence>MDPRPGTENGSDPPGDGRIDESSNNDTSISQLVSGLRDSFLMTDFDRVEETLVAREARLKQEIEKSKREIGSLQEKIEVERLRRVRAEIEIEKKRARELCDEVSVKEEKCMLDDDDSVGVGAENKNSRLVEEKRAAELSAECWKRKFYELNQQLLAHNSGNNDEKKITGVDVASAPLKRNEDIRLSTLKSASIPSKDGSGASGERLSGWVDTPPVWQDSPGPMWPGGSQTTPPSGIKDWPLMYWAWVTKLGVTHVASLTSSSSYHDSDIGILSTNLAAFIVRGSAGIIQIFRHNGSVCCRWRVSHNDLDVPGQVSHLIALRMVVRVRGIRETIVSSTLESTRVDLEGAWIAVLSGGASMAPASFLSKRMELTHRFWHLTYLCFVTRGNFMLCTSHISVLSPGGRLGIGMAFDIGDKDKEACKTMDKKETTSGSGNKAYNGYPSSIAVQHKNLPTRLAEPVGILKRKIPLHKFGRNINFNLLDQLDGIDSDTSSSSSDSSGSLDMDSFTLSSLARNKKMRTEADSSLRLNSTSSRRRYARVTGGKVGATSSLAPKIGLLDLSSKKIGEDIVKETAKDWKGLRVTVKLTVQNR</sequence>
<keyword evidence="8" id="KW-1185">Reference proteome</keyword>
<name>A0AAN9P8E0_CROPI</name>
<feature type="region of interest" description="Disordered" evidence="5">
    <location>
        <begin position="518"/>
        <end position="543"/>
    </location>
</feature>
<feature type="coiled-coil region" evidence="4">
    <location>
        <begin position="49"/>
        <end position="102"/>
    </location>
</feature>
<protein>
    <recommendedName>
        <fullName evidence="6">Large ribosomal subunit protein uL11 N-terminal domain-containing protein</fullName>
    </recommendedName>
</protein>
<feature type="domain" description="Large ribosomal subunit protein uL11 N-terminal" evidence="6">
    <location>
        <begin position="538"/>
        <end position="591"/>
    </location>
</feature>
<evidence type="ECO:0000256" key="2">
    <source>
        <dbReference type="ARBA" id="ARBA00022980"/>
    </source>
</evidence>
<accession>A0AAN9P8E0</accession>
<dbReference type="EMBL" id="JAYWIO010000001">
    <property type="protein sequence ID" value="KAK7288542.1"/>
    <property type="molecule type" value="Genomic_DNA"/>
</dbReference>
<gene>
    <name evidence="7" type="ORF">RIF29_02003</name>
</gene>
<evidence type="ECO:0000313" key="7">
    <source>
        <dbReference type="EMBL" id="KAK7288542.1"/>
    </source>
</evidence>
<evidence type="ECO:0000256" key="5">
    <source>
        <dbReference type="SAM" id="MobiDB-lite"/>
    </source>
</evidence>
<dbReference type="Proteomes" id="UP001372338">
    <property type="component" value="Unassembled WGS sequence"/>
</dbReference>
<dbReference type="InterPro" id="IPR020784">
    <property type="entry name" value="Ribosomal_uL11_N"/>
</dbReference>
<evidence type="ECO:0000259" key="6">
    <source>
        <dbReference type="Pfam" id="PF03946"/>
    </source>
</evidence>
<evidence type="ECO:0000256" key="1">
    <source>
        <dbReference type="ARBA" id="ARBA00010537"/>
    </source>
</evidence>